<dbReference type="EMBL" id="ARXR01000041">
    <property type="protein sequence ID" value="MBF5054375.1"/>
    <property type="molecule type" value="Genomic_DNA"/>
</dbReference>
<dbReference type="Proteomes" id="UP000644441">
    <property type="component" value="Unassembled WGS sequence"/>
</dbReference>
<organism evidence="1 2">
    <name type="scientific">Alloalcanivorax venustensis ISO4</name>
    <dbReference type="NCBI Taxonomy" id="1177184"/>
    <lineage>
        <taxon>Bacteria</taxon>
        <taxon>Pseudomonadati</taxon>
        <taxon>Pseudomonadota</taxon>
        <taxon>Gammaproteobacteria</taxon>
        <taxon>Oceanospirillales</taxon>
        <taxon>Alcanivoracaceae</taxon>
        <taxon>Alloalcanivorax</taxon>
    </lineage>
</organism>
<evidence type="ECO:0000313" key="2">
    <source>
        <dbReference type="Proteomes" id="UP000644441"/>
    </source>
</evidence>
<evidence type="ECO:0008006" key="3">
    <source>
        <dbReference type="Google" id="ProtNLM"/>
    </source>
</evidence>
<sequence length="174" mass="19411">MAPGPSRSLPALSAVLGALLLLSGCVSVAQRDYQPAPNPIPRDIRHYQLSIDPPLPADQVRIEVVYRSEGDTCPVTQAGTQFRPERQGQSLSFQVPLDMFRNQDGCEWLPNQLWIALQAGGNYNTRFSVPLALGRQVRWCRLNPEHGACMARESDIRRYKIPGGVHRVVVRQGR</sequence>
<evidence type="ECO:0000313" key="1">
    <source>
        <dbReference type="EMBL" id="MBF5054375.1"/>
    </source>
</evidence>
<protein>
    <recommendedName>
        <fullName evidence="3">Lipoprotein</fullName>
    </recommendedName>
</protein>
<name>A0ABS0AK01_9GAMM</name>
<proteinExistence type="predicted"/>
<comment type="caution">
    <text evidence="1">The sequence shown here is derived from an EMBL/GenBank/DDBJ whole genome shotgun (WGS) entry which is preliminary data.</text>
</comment>
<dbReference type="RefSeq" id="WP_142948833.1">
    <property type="nucleotide sequence ID" value="NZ_ARXR01000041.1"/>
</dbReference>
<keyword evidence="2" id="KW-1185">Reference proteome</keyword>
<gene>
    <name evidence="1" type="ORF">ISO4_02977</name>
</gene>
<reference evidence="1 2" key="1">
    <citation type="submission" date="2012-09" db="EMBL/GenBank/DDBJ databases">
        <title>Genome Sequence of alkane-degrading Bacterium Alcanivorax venustensis ISO4.</title>
        <authorList>
            <person name="Lai Q."/>
            <person name="Shao Z."/>
        </authorList>
    </citation>
    <scope>NUCLEOTIDE SEQUENCE [LARGE SCALE GENOMIC DNA]</scope>
    <source>
        <strain evidence="1 2">ISO4</strain>
    </source>
</reference>
<accession>A0ABS0AK01</accession>
<dbReference type="PROSITE" id="PS51257">
    <property type="entry name" value="PROKAR_LIPOPROTEIN"/>
    <property type="match status" value="1"/>
</dbReference>